<evidence type="ECO:0000256" key="2">
    <source>
        <dbReference type="ARBA" id="ARBA00022827"/>
    </source>
</evidence>
<sequence length="424" mass="45487">MQRRHFLQSGSALGAFGLVSGCASVDSGKGPKVVVIGAGYAGATAAKYIRMWSDYGIQVTLVEPNPAFVSCPISNLVIGGSKTLADITTPYDNLVKRHGVKLVQDRVVSIDADKRLVQLASGSSLSYDRLVVSPGVDFMWETLPGMAREGAKDKVLHAWKAGAQTVALRKQLEAMPDGGVFAMSIPMAPYRCPPGPYERACQVADYFSKAKPNSKVIILDANDDVTSKGPLFKKAWSERYPGMVEYRPKHNVIDVDAATNTLKFDFHDDLKASVLNVIPAMRAGDVAAQAGLATANKRWCEVDFLTFESKVVKNVHVLGDAVLSAPLMPKSGHMANQHGKTCAAAVVALLTGQEVNPLPIYNNTCYSFVSATEVVHVASVHRYDADKKTMLTVPGSGGVSAQANTLEGLYAMGWARNIWADTLA</sequence>
<dbReference type="SUPFAM" id="SSF55424">
    <property type="entry name" value="FAD/NAD-linked reductases, dimerisation (C-terminal) domain"/>
    <property type="match status" value="1"/>
</dbReference>
<keyword evidence="1" id="KW-0285">Flavoprotein</keyword>
<dbReference type="EMBL" id="JACYFT010000003">
    <property type="protein sequence ID" value="MBD8051495.1"/>
    <property type="molecule type" value="Genomic_DNA"/>
</dbReference>
<feature type="domain" description="FAD/NAD(P)-binding" evidence="3">
    <location>
        <begin position="32"/>
        <end position="158"/>
    </location>
</feature>
<keyword evidence="7" id="KW-1185">Reference proteome</keyword>
<dbReference type="InterPro" id="IPR049386">
    <property type="entry name" value="FCSD_central"/>
</dbReference>
<keyword evidence="2" id="KW-0274">FAD</keyword>
<dbReference type="InterPro" id="IPR016156">
    <property type="entry name" value="FAD/NAD-linked_Rdtase_dimer_sf"/>
</dbReference>
<dbReference type="InterPro" id="IPR036188">
    <property type="entry name" value="FAD/NAD-bd_sf"/>
</dbReference>
<gene>
    <name evidence="6" type="ORF">IC609_13180</name>
</gene>
<dbReference type="PANTHER" id="PTHR43755:SF1">
    <property type="entry name" value="FAD-DEPENDENT PYRIDINE NUCLEOTIDE-DISULPHIDE OXIDOREDUCTASE"/>
    <property type="match status" value="1"/>
</dbReference>
<dbReference type="Pfam" id="PF07992">
    <property type="entry name" value="Pyr_redox_2"/>
    <property type="match status" value="1"/>
</dbReference>
<name>A0A927FHH5_9BURK</name>
<dbReference type="GO" id="GO:0050660">
    <property type="term" value="F:flavin adenine dinucleotide binding"/>
    <property type="evidence" value="ECO:0007669"/>
    <property type="project" value="InterPro"/>
</dbReference>
<dbReference type="Gene3D" id="3.90.760.10">
    <property type="entry name" value="Flavocytochrome c sulphide dehydrogenase, flavin-binding domain"/>
    <property type="match status" value="1"/>
</dbReference>
<dbReference type="InterPro" id="IPR037092">
    <property type="entry name" value="FlavoCytC_S_DH_flav-bd_sf"/>
</dbReference>
<dbReference type="AlphaFoldDB" id="A0A927FHH5"/>
<comment type="caution">
    <text evidence="6">The sequence shown here is derived from an EMBL/GenBank/DDBJ whole genome shotgun (WGS) entry which is preliminary data.</text>
</comment>
<accession>A0A927FHH5</accession>
<organism evidence="6 7">
    <name type="scientific">Limnohabitans radicicola</name>
    <dbReference type="NCBI Taxonomy" id="2771427"/>
    <lineage>
        <taxon>Bacteria</taxon>
        <taxon>Pseudomonadati</taxon>
        <taxon>Pseudomonadota</taxon>
        <taxon>Betaproteobacteria</taxon>
        <taxon>Burkholderiales</taxon>
        <taxon>Comamonadaceae</taxon>
        <taxon>Limnohabitans</taxon>
    </lineage>
</organism>
<dbReference type="InterPro" id="IPR052541">
    <property type="entry name" value="SQRD"/>
</dbReference>
<dbReference type="InterPro" id="IPR023753">
    <property type="entry name" value="FAD/NAD-binding_dom"/>
</dbReference>
<dbReference type="InterPro" id="IPR015323">
    <property type="entry name" value="FlavoCytC_S_DH_flav-bd"/>
</dbReference>
<evidence type="ECO:0000259" key="5">
    <source>
        <dbReference type="Pfam" id="PF21706"/>
    </source>
</evidence>
<reference evidence="6" key="1">
    <citation type="submission" date="2020-09" db="EMBL/GenBank/DDBJ databases">
        <title>Genome seq and assembly of Limnohabitants sp.</title>
        <authorList>
            <person name="Chhetri G."/>
        </authorList>
    </citation>
    <scope>NUCLEOTIDE SEQUENCE</scope>
    <source>
        <strain evidence="6">JUR4</strain>
    </source>
</reference>
<dbReference type="Pfam" id="PF21706">
    <property type="entry name" value="FCSD_central"/>
    <property type="match status" value="1"/>
</dbReference>
<dbReference type="PROSITE" id="PS51257">
    <property type="entry name" value="PROKAR_LIPOPROTEIN"/>
    <property type="match status" value="1"/>
</dbReference>
<evidence type="ECO:0000256" key="1">
    <source>
        <dbReference type="ARBA" id="ARBA00022630"/>
    </source>
</evidence>
<evidence type="ECO:0000259" key="3">
    <source>
        <dbReference type="Pfam" id="PF07992"/>
    </source>
</evidence>
<evidence type="ECO:0000259" key="4">
    <source>
        <dbReference type="Pfam" id="PF09242"/>
    </source>
</evidence>
<feature type="domain" description="Flavocytochrome c sulphide dehydrogenase flavin-binding" evidence="4">
    <location>
        <begin position="358"/>
        <end position="423"/>
    </location>
</feature>
<proteinExistence type="predicted"/>
<evidence type="ECO:0000313" key="7">
    <source>
        <dbReference type="Proteomes" id="UP000647424"/>
    </source>
</evidence>
<feature type="domain" description="Sulfide dehydrogenase [flavocytochrome c] flavoprotein chain central" evidence="5">
    <location>
        <begin position="165"/>
        <end position="279"/>
    </location>
</feature>
<protein>
    <submittedName>
        <fullName evidence="6">FAD-dependent oxidoreductase</fullName>
    </submittedName>
</protein>
<dbReference type="GO" id="GO:0016491">
    <property type="term" value="F:oxidoreductase activity"/>
    <property type="evidence" value="ECO:0007669"/>
    <property type="project" value="InterPro"/>
</dbReference>
<dbReference type="RefSeq" id="WP_191819983.1">
    <property type="nucleotide sequence ID" value="NZ_JACYFT010000003.1"/>
</dbReference>
<dbReference type="SUPFAM" id="SSF51905">
    <property type="entry name" value="FAD/NAD(P)-binding domain"/>
    <property type="match status" value="2"/>
</dbReference>
<dbReference type="Proteomes" id="UP000647424">
    <property type="component" value="Unassembled WGS sequence"/>
</dbReference>
<dbReference type="Gene3D" id="3.50.50.60">
    <property type="entry name" value="FAD/NAD(P)-binding domain"/>
    <property type="match status" value="2"/>
</dbReference>
<evidence type="ECO:0000313" key="6">
    <source>
        <dbReference type="EMBL" id="MBD8051495.1"/>
    </source>
</evidence>
<dbReference type="PANTHER" id="PTHR43755">
    <property type="match status" value="1"/>
</dbReference>
<dbReference type="Pfam" id="PF09242">
    <property type="entry name" value="FCSD-flav_bind"/>
    <property type="match status" value="1"/>
</dbReference>